<evidence type="ECO:0000259" key="9">
    <source>
        <dbReference type="PROSITE" id="PS51918"/>
    </source>
</evidence>
<sequence length="284" mass="33044">MSILITNIQRSSFHDGPGVRTTVFFKGCSLRCPWCANPENISFNIEFFYNESICIKENNKCLLDINCPILKKSSGFKKACSANAIMPVGTVFTSEELFEELMSDELYYHNGGGVTFSGGEPFYQLYLITDVLRNLRKQNIHLCAETSLFVPMELIIPVYEEIDLYFVDLKILNPEICFKILGGEIEQFLQNLDLLFSHKKDIIFRIALVEGITATEENINLIEKILQKYKPIKVEYFELHRMAEKKYLMLEKKMPTFPSVSKERMKQFKRMLIRNNVQYSYLEN</sequence>
<dbReference type="NCBIfam" id="TIGR02494">
    <property type="entry name" value="PFLE_PFLC"/>
    <property type="match status" value="1"/>
</dbReference>
<evidence type="ECO:0000256" key="6">
    <source>
        <dbReference type="ARBA" id="ARBA00023002"/>
    </source>
</evidence>
<dbReference type="SFLD" id="SFLDG01066">
    <property type="entry name" value="organic_radical-activating_enz"/>
    <property type="match status" value="1"/>
</dbReference>
<proteinExistence type="inferred from homology"/>
<evidence type="ECO:0000313" key="10">
    <source>
        <dbReference type="EMBL" id="QQO09806.1"/>
    </source>
</evidence>
<dbReference type="InterPro" id="IPR013785">
    <property type="entry name" value="Aldolase_TIM"/>
</dbReference>
<evidence type="ECO:0000256" key="7">
    <source>
        <dbReference type="ARBA" id="ARBA00023004"/>
    </source>
</evidence>
<comment type="similarity">
    <text evidence="2">Belongs to the organic radical-activating enzymes family.</text>
</comment>
<keyword evidence="8" id="KW-0411">Iron-sulfur</keyword>
<evidence type="ECO:0000256" key="5">
    <source>
        <dbReference type="ARBA" id="ARBA00022723"/>
    </source>
</evidence>
<dbReference type="Pfam" id="PF13353">
    <property type="entry name" value="Fer4_12"/>
    <property type="match status" value="1"/>
</dbReference>
<dbReference type="KEGG" id="bhc:JFL75_02540"/>
<evidence type="ECO:0000256" key="1">
    <source>
        <dbReference type="ARBA" id="ARBA00001966"/>
    </source>
</evidence>
<dbReference type="AlphaFoldDB" id="A0A7T7XNX6"/>
<dbReference type="PROSITE" id="PS01087">
    <property type="entry name" value="RADICAL_ACTIVATING"/>
    <property type="match status" value="1"/>
</dbReference>
<dbReference type="GO" id="GO:0046872">
    <property type="term" value="F:metal ion binding"/>
    <property type="evidence" value="ECO:0007669"/>
    <property type="project" value="UniProtKB-KW"/>
</dbReference>
<dbReference type="EMBL" id="CP067089">
    <property type="protein sequence ID" value="QQO09806.1"/>
    <property type="molecule type" value="Genomic_DNA"/>
</dbReference>
<keyword evidence="3" id="KW-0004">4Fe-4S</keyword>
<dbReference type="InterPro" id="IPR001989">
    <property type="entry name" value="Radical_activat_CS"/>
</dbReference>
<keyword evidence="7" id="KW-0408">Iron</keyword>
<feature type="domain" description="Radical SAM core" evidence="9">
    <location>
        <begin position="14"/>
        <end position="280"/>
    </location>
</feature>
<evidence type="ECO:0000313" key="11">
    <source>
        <dbReference type="Proteomes" id="UP000595917"/>
    </source>
</evidence>
<gene>
    <name evidence="10" type="ORF">JFL75_02540</name>
</gene>
<evidence type="ECO:0000256" key="3">
    <source>
        <dbReference type="ARBA" id="ARBA00022485"/>
    </source>
</evidence>
<dbReference type="GO" id="GO:0016491">
    <property type="term" value="F:oxidoreductase activity"/>
    <property type="evidence" value="ECO:0007669"/>
    <property type="project" value="UniProtKB-KW"/>
</dbReference>
<dbReference type="InterPro" id="IPR058240">
    <property type="entry name" value="rSAM_sf"/>
</dbReference>
<dbReference type="InterPro" id="IPR034457">
    <property type="entry name" value="Organic_radical-activating"/>
</dbReference>
<evidence type="ECO:0000256" key="4">
    <source>
        <dbReference type="ARBA" id="ARBA00022691"/>
    </source>
</evidence>
<dbReference type="Gene3D" id="3.20.20.70">
    <property type="entry name" value="Aldolase class I"/>
    <property type="match status" value="1"/>
</dbReference>
<evidence type="ECO:0000256" key="8">
    <source>
        <dbReference type="ARBA" id="ARBA00023014"/>
    </source>
</evidence>
<name>A0A7T7XNX6_9SPIR</name>
<dbReference type="GO" id="GO:0051539">
    <property type="term" value="F:4 iron, 4 sulfur cluster binding"/>
    <property type="evidence" value="ECO:0007669"/>
    <property type="project" value="UniProtKB-KW"/>
</dbReference>
<dbReference type="InterPro" id="IPR012839">
    <property type="entry name" value="Organic_radical_activase"/>
</dbReference>
<dbReference type="PROSITE" id="PS51918">
    <property type="entry name" value="RADICAL_SAM"/>
    <property type="match status" value="1"/>
</dbReference>
<protein>
    <submittedName>
        <fullName evidence="10">Glycyl-radical enzyme activating protein</fullName>
    </submittedName>
</protein>
<dbReference type="Proteomes" id="UP000595917">
    <property type="component" value="Chromosome"/>
</dbReference>
<organism evidence="10 11">
    <name type="scientific">Breznakiella homolactica</name>
    <dbReference type="NCBI Taxonomy" id="2798577"/>
    <lineage>
        <taxon>Bacteria</taxon>
        <taxon>Pseudomonadati</taxon>
        <taxon>Spirochaetota</taxon>
        <taxon>Spirochaetia</taxon>
        <taxon>Spirochaetales</taxon>
        <taxon>Breznakiellaceae</taxon>
        <taxon>Breznakiella</taxon>
    </lineage>
</organism>
<keyword evidence="6" id="KW-0560">Oxidoreductase</keyword>
<dbReference type="InterPro" id="IPR007197">
    <property type="entry name" value="rSAM"/>
</dbReference>
<comment type="cofactor">
    <cofactor evidence="1">
        <name>[4Fe-4S] cluster</name>
        <dbReference type="ChEBI" id="CHEBI:49883"/>
    </cofactor>
</comment>
<evidence type="ECO:0000256" key="2">
    <source>
        <dbReference type="ARBA" id="ARBA00009777"/>
    </source>
</evidence>
<dbReference type="PIRSF" id="PIRSF000371">
    <property type="entry name" value="PFL_act_enz"/>
    <property type="match status" value="1"/>
</dbReference>
<dbReference type="InterPro" id="IPR040074">
    <property type="entry name" value="BssD/PflA/YjjW"/>
</dbReference>
<keyword evidence="11" id="KW-1185">Reference proteome</keyword>
<reference evidence="10" key="1">
    <citation type="submission" date="2021-01" db="EMBL/GenBank/DDBJ databases">
        <title>Description of Breznakiella homolactica.</title>
        <authorList>
            <person name="Song Y."/>
            <person name="Brune A."/>
        </authorList>
    </citation>
    <scope>NUCLEOTIDE SEQUENCE</scope>
    <source>
        <strain evidence="10">RmG30</strain>
    </source>
</reference>
<dbReference type="SFLD" id="SFLDG01118">
    <property type="entry name" value="activating_enzymes__group_2"/>
    <property type="match status" value="1"/>
</dbReference>
<accession>A0A7T7XNX6</accession>
<keyword evidence="5" id="KW-0479">Metal-binding</keyword>
<dbReference type="SFLD" id="SFLDS00029">
    <property type="entry name" value="Radical_SAM"/>
    <property type="match status" value="1"/>
</dbReference>
<dbReference type="SUPFAM" id="SSF102114">
    <property type="entry name" value="Radical SAM enzymes"/>
    <property type="match status" value="1"/>
</dbReference>
<dbReference type="RefSeq" id="WP_215627109.1">
    <property type="nucleotide sequence ID" value="NZ_CP067089.2"/>
</dbReference>
<dbReference type="PANTHER" id="PTHR30352">
    <property type="entry name" value="PYRUVATE FORMATE-LYASE-ACTIVATING ENZYME"/>
    <property type="match status" value="1"/>
</dbReference>
<dbReference type="PANTHER" id="PTHR30352:SF4">
    <property type="entry name" value="PYRUVATE FORMATE-LYASE 2-ACTIVATING ENZYME"/>
    <property type="match status" value="1"/>
</dbReference>
<keyword evidence="4" id="KW-0949">S-adenosyl-L-methionine</keyword>